<feature type="region of interest" description="Disordered" evidence="1">
    <location>
        <begin position="291"/>
        <end position="313"/>
    </location>
</feature>
<dbReference type="GO" id="GO:0034058">
    <property type="term" value="P:endosomal vesicle fusion"/>
    <property type="evidence" value="ECO:0007669"/>
    <property type="project" value="TreeGrafter"/>
</dbReference>
<feature type="region of interest" description="Disordered" evidence="1">
    <location>
        <begin position="881"/>
        <end position="903"/>
    </location>
</feature>
<dbReference type="GO" id="GO:0005770">
    <property type="term" value="C:late endosome"/>
    <property type="evidence" value="ECO:0007669"/>
    <property type="project" value="TreeGrafter"/>
</dbReference>
<proteinExistence type="predicted"/>
<comment type="caution">
    <text evidence="3">The sequence shown here is derived from an EMBL/GenBank/DDBJ whole genome shotgun (WGS) entry which is preliminary data.</text>
</comment>
<evidence type="ECO:0000259" key="2">
    <source>
        <dbReference type="Pfam" id="PF12816"/>
    </source>
</evidence>
<feature type="compositionally biased region" description="Low complexity" evidence="1">
    <location>
        <begin position="7"/>
        <end position="29"/>
    </location>
</feature>
<feature type="compositionally biased region" description="Polar residues" evidence="1">
    <location>
        <begin position="881"/>
        <end position="897"/>
    </location>
</feature>
<feature type="compositionally biased region" description="Low complexity" evidence="1">
    <location>
        <begin position="400"/>
        <end position="416"/>
    </location>
</feature>
<dbReference type="GO" id="GO:0006623">
    <property type="term" value="P:protein targeting to vacuole"/>
    <property type="evidence" value="ECO:0007669"/>
    <property type="project" value="InterPro"/>
</dbReference>
<reference evidence="3" key="1">
    <citation type="submission" date="2021-01" db="EMBL/GenBank/DDBJ databases">
        <authorList>
            <person name="Eckstrom K.M.E."/>
        </authorList>
    </citation>
    <scope>NUCLEOTIDE SEQUENCE</scope>
    <source>
        <strain evidence="3">UVCC 0001</strain>
    </source>
</reference>
<feature type="region of interest" description="Disordered" evidence="1">
    <location>
        <begin position="388"/>
        <end position="416"/>
    </location>
</feature>
<dbReference type="PANTHER" id="PTHR12616:SF8">
    <property type="entry name" value="VACUOLAR PROTEIN SORTING-ASSOCIATED PROTEIN 8 HOMOLOG"/>
    <property type="match status" value="1"/>
</dbReference>
<protein>
    <recommendedName>
        <fullName evidence="2">Vacuolar protein sorting-associated protein 8 central domain-containing protein</fullName>
    </recommendedName>
</protein>
<organism evidence="3 4">
    <name type="scientific">Prototheca wickerhamii</name>
    <dbReference type="NCBI Taxonomy" id="3111"/>
    <lineage>
        <taxon>Eukaryota</taxon>
        <taxon>Viridiplantae</taxon>
        <taxon>Chlorophyta</taxon>
        <taxon>core chlorophytes</taxon>
        <taxon>Trebouxiophyceae</taxon>
        <taxon>Chlorellales</taxon>
        <taxon>Chlorellaceae</taxon>
        <taxon>Prototheca</taxon>
    </lineage>
</organism>
<name>A0AAD9IL77_PROWI</name>
<dbReference type="InterPro" id="IPR045111">
    <property type="entry name" value="Vps41/Vps8"/>
</dbReference>
<dbReference type="PANTHER" id="PTHR12616">
    <property type="entry name" value="VACUOLAR PROTEIN SORTING VPS41"/>
    <property type="match status" value="1"/>
</dbReference>
<evidence type="ECO:0000313" key="3">
    <source>
        <dbReference type="EMBL" id="KAK2079736.1"/>
    </source>
</evidence>
<feature type="region of interest" description="Disordered" evidence="1">
    <location>
        <begin position="525"/>
        <end position="569"/>
    </location>
</feature>
<evidence type="ECO:0000313" key="4">
    <source>
        <dbReference type="Proteomes" id="UP001255856"/>
    </source>
</evidence>
<keyword evidence="4" id="KW-1185">Reference proteome</keyword>
<dbReference type="InterPro" id="IPR025941">
    <property type="entry name" value="Vps8_central_dom"/>
</dbReference>
<feature type="domain" description="Vacuolar protein sorting-associated protein 8 central" evidence="2">
    <location>
        <begin position="761"/>
        <end position="855"/>
    </location>
</feature>
<feature type="region of interest" description="Disordered" evidence="1">
    <location>
        <begin position="1"/>
        <end position="45"/>
    </location>
</feature>
<dbReference type="GO" id="GO:0030897">
    <property type="term" value="C:HOPS complex"/>
    <property type="evidence" value="ECO:0007669"/>
    <property type="project" value="TreeGrafter"/>
</dbReference>
<feature type="compositionally biased region" description="Basic and acidic residues" evidence="1">
    <location>
        <begin position="528"/>
        <end position="539"/>
    </location>
</feature>
<gene>
    <name evidence="3" type="ORF">QBZ16_002131</name>
</gene>
<evidence type="ECO:0000256" key="1">
    <source>
        <dbReference type="SAM" id="MobiDB-lite"/>
    </source>
</evidence>
<dbReference type="Pfam" id="PF12816">
    <property type="entry name" value="TPR_Vps8"/>
    <property type="match status" value="1"/>
</dbReference>
<sequence>MADGDSKALPTTSAASTPSSAASDPAAGADPFREQGDGDAPLSEDPVMQGMQLIEQLTPFEGALPERGWSDSRGCVTGRQGRLRAFQFAPFDAVFRSAGQTGQPTAVARHLGMVAVGTSAGTVAVFVPGAPGGTGLRILSSPAATTGDRVTALALGAHGGGPLLVCGHASGAVNLWELKARALGGPPAWALARAVRGLHGAPITVAALADGAASAPTGLAASLGPGAGAGPTTWALTADEHGRLVAHNVGRHLSATSQALTSFARQLTGGVAMPASHSLDFGSAMGTNVGVDGSQGTNAPGRTAPASKPGPHADTAVLDVALLPHEASERRPAGAMPPRSRFLEAVGHPALLRTPRAAFLTTLTPDGRLRVQHAFEAPDSTSGPWLPSAMAWSPAENTTAEAGSSSAMHSGGSNSAGTASCSSRVGVVIAWSLAQSTAPRSPERLFEEGARGGEGVERTCLALYRVQLGEREAPAMVNRLEAAPRLCRAIFAGPRSGTIAGVFVSGEAGTCTRLVGWPASAWAGAEEVTDRPRTPRADDPNSGAPVESVSTPERQRRPPASSRSLDPSVESLEVQDWLVGAMEAEAAAPLEQRVRGAAGGAAAAGEQLLLLGSRHVYVAQPCSREQRQDALGAAGLPIAALLDAVRGSVLAHAGAGGREAPPWPALQAPESRAAALERVRHWLLEALRQGLGGGDELAPATALASPPTPKEAAAQVPTPVLARCAVGVAMLLEPGERGAFLCGPVAQAFFEAPDPAARGAFLRALVPAVRRGLVRALSPEVVQALIDSLARTGPAGARTLEACVAVLDPATLDFSQIVPLCVRHGLHAALLGIFGGALGDWATPLCILICQTAASEAGSEARSGLEAALATALERCLEAQRGSSTSEPAGVQASTAQALGGRRPGHAAARAARALRGALDGFDALEGEIAALAGPGLGLTPERQRDLESSAKTVGQRVVEAVASFLAPGAAAEPDILDFLAATLGSGRVGGAPGARAGFQEATARLLHAGGDHGAAFLCYLAVQGAPGRSAAEYAGRVLSDDSVAEAPREALLDCVVEHAAQLAELDATAAARLFLRWLSPAQHRRVLKLLSGDAGLHFRYLGALLRERRADSGAPSPDALLPESELANTYVALLCAHDPHAVLGYLRSHDAYDVGECLQTCSRHEGCQDAAGYLLERTGQLEAALEAYEKALTRCIRDLAQELARASEPSVIALVQTSSTRRLGSLLRSSSLVPPASPTGEVGAPVVADLAEGAHSPSFPSLRRASQVLEASVDLCGSLLSDCADEAWLLRVARVAAGTDAVSILSATKAACSRPTLCVYAPEVADAEA</sequence>
<dbReference type="EMBL" id="JASFZW010000002">
    <property type="protein sequence ID" value="KAK2079736.1"/>
    <property type="molecule type" value="Genomic_DNA"/>
</dbReference>
<accession>A0AAD9IL77</accession>
<dbReference type="Proteomes" id="UP001255856">
    <property type="component" value="Unassembled WGS sequence"/>
</dbReference>